<accession>A0A143PCU3</accession>
<dbReference type="Pfam" id="PF05025">
    <property type="entry name" value="RbsD_FucU"/>
    <property type="match status" value="1"/>
</dbReference>
<reference evidence="7 10" key="2">
    <citation type="submission" date="2021-01" db="EMBL/GenBank/DDBJ databases">
        <title>FDA dAtabase for Regulatory Grade micrObial Sequences (FDA-ARGOS): Supporting development and validation of Infectious Disease Dx tests.</title>
        <authorList>
            <person name="Sproer C."/>
            <person name="Gronow S."/>
            <person name="Severitt S."/>
            <person name="Schroder I."/>
            <person name="Tallon L."/>
            <person name="Sadzewicz L."/>
            <person name="Zhao X."/>
            <person name="Boylan J."/>
            <person name="Ott S."/>
            <person name="Bowen H."/>
            <person name="Vavikolanu K."/>
            <person name="Mehta A."/>
            <person name="Aluvathingal J."/>
            <person name="Nadendla S."/>
            <person name="Lowell S."/>
            <person name="Myers T."/>
            <person name="Yan Y."/>
            <person name="Sichtig H."/>
        </authorList>
    </citation>
    <scope>NUCLEOTIDE SEQUENCE [LARGE SCALE GENOMIC DNA]</scope>
    <source>
        <strain evidence="7 10">FDAARGOS_1148</strain>
    </source>
</reference>
<dbReference type="FunFam" id="3.40.1650.10:FF:000004">
    <property type="entry name" value="D-ribose pyranase"/>
    <property type="match status" value="1"/>
</dbReference>
<keyword evidence="3 6" id="KW-0963">Cytoplasm</keyword>
<keyword evidence="10" id="KW-1185">Reference proteome</keyword>
<dbReference type="GO" id="GO:0019303">
    <property type="term" value="P:D-ribose catabolic process"/>
    <property type="evidence" value="ECO:0007669"/>
    <property type="project" value="UniProtKB-UniRule"/>
</dbReference>
<dbReference type="GO" id="GO:0005829">
    <property type="term" value="C:cytosol"/>
    <property type="evidence" value="ECO:0007669"/>
    <property type="project" value="TreeGrafter"/>
</dbReference>
<dbReference type="Proteomes" id="UP000595942">
    <property type="component" value="Chromosome"/>
</dbReference>
<evidence type="ECO:0000256" key="6">
    <source>
        <dbReference type="HAMAP-Rule" id="MF_01661"/>
    </source>
</evidence>
<dbReference type="KEGG" id="scv:A4G25_08160"/>
<gene>
    <name evidence="6 7" type="primary">rbsD</name>
    <name evidence="8" type="ORF">EIG99_06275</name>
    <name evidence="7" type="ORF">I6J05_10365</name>
</gene>
<evidence type="ECO:0000256" key="3">
    <source>
        <dbReference type="ARBA" id="ARBA00022490"/>
    </source>
</evidence>
<comment type="subunit">
    <text evidence="6">Homodecamer.</text>
</comment>
<proteinExistence type="inferred from homology"/>
<organism evidence="8 9">
    <name type="scientific">Staphylococcus condimenti</name>
    <dbReference type="NCBI Taxonomy" id="70255"/>
    <lineage>
        <taxon>Bacteria</taxon>
        <taxon>Bacillati</taxon>
        <taxon>Bacillota</taxon>
        <taxon>Bacilli</taxon>
        <taxon>Bacillales</taxon>
        <taxon>Staphylococcaceae</taxon>
        <taxon>Staphylococcus</taxon>
    </lineage>
</organism>
<dbReference type="InterPro" id="IPR007721">
    <property type="entry name" value="RbsD_FucU"/>
</dbReference>
<comment type="pathway">
    <text evidence="6">Carbohydrate metabolism; D-ribose degradation; D-ribose 5-phosphate from beta-D-ribopyranose: step 1/2.</text>
</comment>
<dbReference type="EMBL" id="RQTE01000102">
    <property type="protein sequence ID" value="RZI02422.1"/>
    <property type="molecule type" value="Genomic_DNA"/>
</dbReference>
<feature type="binding site" evidence="6">
    <location>
        <position position="99"/>
    </location>
    <ligand>
        <name>substrate</name>
    </ligand>
</feature>
<dbReference type="AlphaFoldDB" id="A0A143PCU3"/>
<dbReference type="EMBL" id="CP068073">
    <property type="protein sequence ID" value="QQS82303.1"/>
    <property type="molecule type" value="Genomic_DNA"/>
</dbReference>
<evidence type="ECO:0000256" key="1">
    <source>
        <dbReference type="ARBA" id="ARBA00000223"/>
    </source>
</evidence>
<comment type="subcellular location">
    <subcellularLocation>
        <location evidence="6">Cytoplasm</location>
    </subcellularLocation>
</comment>
<dbReference type="GO" id="GO:0048029">
    <property type="term" value="F:monosaccharide binding"/>
    <property type="evidence" value="ECO:0007669"/>
    <property type="project" value="InterPro"/>
</dbReference>
<dbReference type="EC" id="5.4.99.62" evidence="2 6"/>
<evidence type="ECO:0000313" key="8">
    <source>
        <dbReference type="EMBL" id="RZI02422.1"/>
    </source>
</evidence>
<comment type="similarity">
    <text evidence="6">Belongs to the RbsD / FucU family. RbsD subfamily.</text>
</comment>
<comment type="function">
    <text evidence="6">Catalyzes the interconversion of beta-pyran and beta-furan forms of D-ribose.</text>
</comment>
<comment type="catalytic activity">
    <reaction evidence="1 6">
        <text>beta-D-ribopyranose = beta-D-ribofuranose</text>
        <dbReference type="Rhea" id="RHEA:25432"/>
        <dbReference type="ChEBI" id="CHEBI:27476"/>
        <dbReference type="ChEBI" id="CHEBI:47002"/>
        <dbReference type="EC" id="5.4.99.62"/>
    </reaction>
</comment>
<dbReference type="HAMAP" id="MF_01661">
    <property type="entry name" value="D_rib_pyranase"/>
    <property type="match status" value="1"/>
</dbReference>
<feature type="binding site" evidence="6">
    <location>
        <position position="28"/>
    </location>
    <ligand>
        <name>substrate</name>
    </ligand>
</feature>
<dbReference type="GO" id="GO:0062193">
    <property type="term" value="F:D-ribose pyranase activity"/>
    <property type="evidence" value="ECO:0007669"/>
    <property type="project" value="UniProtKB-EC"/>
</dbReference>
<dbReference type="UniPathway" id="UPA00916">
    <property type="reaction ID" value="UER00888"/>
</dbReference>
<name>A0A143PCU3_9STAP</name>
<feature type="binding site" evidence="6">
    <location>
        <begin position="123"/>
        <end position="125"/>
    </location>
    <ligand>
        <name>substrate</name>
    </ligand>
</feature>
<reference evidence="8 9" key="1">
    <citation type="submission" date="2018-11" db="EMBL/GenBank/DDBJ databases">
        <title>Genomic profiling of Staphylococcus species from a Poultry farm system in KwaZulu-Natal, South Africa.</title>
        <authorList>
            <person name="Amoako D.G."/>
            <person name="Somboro A.M."/>
            <person name="Abia A.L.K."/>
            <person name="Bester L.A."/>
            <person name="Essack S.Y."/>
        </authorList>
    </citation>
    <scope>NUCLEOTIDE SEQUENCE [LARGE SCALE GENOMIC DNA]</scope>
    <source>
        <strain evidence="8 9">SA11</strain>
    </source>
</reference>
<keyword evidence="4 6" id="KW-0413">Isomerase</keyword>
<feature type="active site" description="Proton donor" evidence="6">
    <location>
        <position position="20"/>
    </location>
</feature>
<evidence type="ECO:0000256" key="5">
    <source>
        <dbReference type="ARBA" id="ARBA00023277"/>
    </source>
</evidence>
<dbReference type="Gene3D" id="3.40.1650.10">
    <property type="entry name" value="RbsD-like domain"/>
    <property type="match status" value="1"/>
</dbReference>
<evidence type="ECO:0000313" key="7">
    <source>
        <dbReference type="EMBL" id="QQS82303.1"/>
    </source>
</evidence>
<dbReference type="SUPFAM" id="SSF102546">
    <property type="entry name" value="RbsD-like"/>
    <property type="match status" value="1"/>
</dbReference>
<dbReference type="GeneID" id="93725326"/>
<evidence type="ECO:0000313" key="10">
    <source>
        <dbReference type="Proteomes" id="UP000595942"/>
    </source>
</evidence>
<dbReference type="Proteomes" id="UP000293854">
    <property type="component" value="Unassembled WGS sequence"/>
</dbReference>
<dbReference type="PANTHER" id="PTHR37831">
    <property type="entry name" value="D-RIBOSE PYRANASE"/>
    <property type="match status" value="1"/>
</dbReference>
<dbReference type="OrthoDB" id="9805009at2"/>
<keyword evidence="5 6" id="KW-0119">Carbohydrate metabolism</keyword>
<dbReference type="InterPro" id="IPR023750">
    <property type="entry name" value="RbsD-like_sf"/>
</dbReference>
<dbReference type="InterPro" id="IPR023064">
    <property type="entry name" value="D-ribose_pyranase"/>
</dbReference>
<evidence type="ECO:0000256" key="2">
    <source>
        <dbReference type="ARBA" id="ARBA00012862"/>
    </source>
</evidence>
<evidence type="ECO:0000256" key="4">
    <source>
        <dbReference type="ARBA" id="ARBA00023235"/>
    </source>
</evidence>
<dbReference type="GO" id="GO:0016872">
    <property type="term" value="F:intramolecular lyase activity"/>
    <property type="evidence" value="ECO:0007669"/>
    <property type="project" value="UniProtKB-UniRule"/>
</dbReference>
<dbReference type="RefSeq" id="WP_047132042.1">
    <property type="nucleotide sequence ID" value="NZ_CP015114.1"/>
</dbReference>
<evidence type="ECO:0000313" key="9">
    <source>
        <dbReference type="Proteomes" id="UP000293854"/>
    </source>
</evidence>
<protein>
    <recommendedName>
        <fullName evidence="2 6">D-ribose pyranase</fullName>
        <ecNumber evidence="2 6">5.4.99.62</ecNumber>
    </recommendedName>
</protein>
<dbReference type="NCBIfam" id="NF008761">
    <property type="entry name" value="PRK11797.1"/>
    <property type="match status" value="1"/>
</dbReference>
<sequence length="134" mass="15109">MKKTPLLNSQVSQAAATVGHFDLLTINDAGMPIPNDERRIDLAVTKALPRFIDVLETVLTEMEIQKIYLAEEIKTHNPEQLKAIKGLIDEDVEIEFIPHSQMKEYLSHPLNKGNIRTGEITPFSNIILESNVTF</sequence>
<dbReference type="PANTHER" id="PTHR37831:SF1">
    <property type="entry name" value="D-RIBOSE PYRANASE"/>
    <property type="match status" value="1"/>
</dbReference>